<accession>A0ACC1TDS5</accession>
<dbReference type="Proteomes" id="UP001148662">
    <property type="component" value="Unassembled WGS sequence"/>
</dbReference>
<organism evidence="1 2">
    <name type="scientific">Phlebia brevispora</name>
    <dbReference type="NCBI Taxonomy" id="194682"/>
    <lineage>
        <taxon>Eukaryota</taxon>
        <taxon>Fungi</taxon>
        <taxon>Dikarya</taxon>
        <taxon>Basidiomycota</taxon>
        <taxon>Agaricomycotina</taxon>
        <taxon>Agaricomycetes</taxon>
        <taxon>Polyporales</taxon>
        <taxon>Meruliaceae</taxon>
        <taxon>Phlebia</taxon>
    </lineage>
</organism>
<evidence type="ECO:0000313" key="1">
    <source>
        <dbReference type="EMBL" id="KAJ3559080.1"/>
    </source>
</evidence>
<dbReference type="EMBL" id="JANHOG010000047">
    <property type="protein sequence ID" value="KAJ3559080.1"/>
    <property type="molecule type" value="Genomic_DNA"/>
</dbReference>
<gene>
    <name evidence="1" type="ORF">NM688_g561</name>
</gene>
<evidence type="ECO:0000313" key="2">
    <source>
        <dbReference type="Proteomes" id="UP001148662"/>
    </source>
</evidence>
<comment type="caution">
    <text evidence="1">The sequence shown here is derived from an EMBL/GenBank/DDBJ whole genome shotgun (WGS) entry which is preliminary data.</text>
</comment>
<keyword evidence="2" id="KW-1185">Reference proteome</keyword>
<reference evidence="1" key="1">
    <citation type="submission" date="2022-07" db="EMBL/GenBank/DDBJ databases">
        <title>Genome Sequence of Phlebia brevispora.</title>
        <authorList>
            <person name="Buettner E."/>
        </authorList>
    </citation>
    <scope>NUCLEOTIDE SEQUENCE</scope>
    <source>
        <strain evidence="1">MPL23</strain>
    </source>
</reference>
<name>A0ACC1TDS5_9APHY</name>
<proteinExistence type="predicted"/>
<sequence>MPRKNMHWTARPYKVWYKKTSPTAAVIDKHLVNRTEPSMSSAPQSIPVQYPSAVTAIHHNHVLRGQIEDFVLLCINHTPTFLVFYTPGRTAYYPDIEARQSYIMACCRGLHALYTHMPAEVHPNASERRVARRIAAIRKF</sequence>
<protein>
    <submittedName>
        <fullName evidence="1">Uncharacterized protein</fullName>
    </submittedName>
</protein>